<sequence>MPTRARTINYRQLTINRKSRGFTLIELLVVITLFGIVSILITASYITFERNQRIRNATQTLKNDLRFVQNKALAGDKGANSECPVTSTLVGWYVTFDTSQTSTYTYAGVCNTSVLPFSPKTVNYPSGVTLHSIEIGGSVLSGTIVKVLFKPVSTGVSLHDNNAPPFLDANGELDNTLTQTGNLVIKLKDQHSAAAKYQVTVQTSGEVSDAKL</sequence>
<dbReference type="NCBIfam" id="TIGR02532">
    <property type="entry name" value="IV_pilin_GFxxxE"/>
    <property type="match status" value="1"/>
</dbReference>
<accession>A0A1F5GFL3</accession>
<dbReference type="InterPro" id="IPR045584">
    <property type="entry name" value="Pilin-like"/>
</dbReference>
<gene>
    <name evidence="2" type="ORF">A3D07_00195</name>
</gene>
<evidence type="ECO:0000313" key="2">
    <source>
        <dbReference type="EMBL" id="OGD90671.1"/>
    </source>
</evidence>
<dbReference type="AlphaFoldDB" id="A0A1F5GFL3"/>
<keyword evidence="1" id="KW-0472">Membrane</keyword>
<dbReference type="InterPro" id="IPR012902">
    <property type="entry name" value="N_methyl_site"/>
</dbReference>
<dbReference type="Gene3D" id="3.30.700.10">
    <property type="entry name" value="Glycoprotein, Type 4 Pilin"/>
    <property type="match status" value="1"/>
</dbReference>
<protein>
    <recommendedName>
        <fullName evidence="4">General secretion pathway GspH domain-containing protein</fullName>
    </recommendedName>
</protein>
<comment type="caution">
    <text evidence="2">The sequence shown here is derived from an EMBL/GenBank/DDBJ whole genome shotgun (WGS) entry which is preliminary data.</text>
</comment>
<name>A0A1F5GFL3_9BACT</name>
<evidence type="ECO:0000313" key="3">
    <source>
        <dbReference type="Proteomes" id="UP000177124"/>
    </source>
</evidence>
<dbReference type="PROSITE" id="PS00409">
    <property type="entry name" value="PROKAR_NTER_METHYL"/>
    <property type="match status" value="1"/>
</dbReference>
<keyword evidence="1" id="KW-1133">Transmembrane helix</keyword>
<organism evidence="2 3">
    <name type="scientific">Candidatus Curtissbacteria bacterium RIFCSPHIGHO2_02_FULL_42_15</name>
    <dbReference type="NCBI Taxonomy" id="1797716"/>
    <lineage>
        <taxon>Bacteria</taxon>
        <taxon>Candidatus Curtissiibacteriota</taxon>
    </lineage>
</organism>
<reference evidence="2 3" key="1">
    <citation type="journal article" date="2016" name="Nat. Commun.">
        <title>Thousands of microbial genomes shed light on interconnected biogeochemical processes in an aquifer system.</title>
        <authorList>
            <person name="Anantharaman K."/>
            <person name="Brown C.T."/>
            <person name="Hug L.A."/>
            <person name="Sharon I."/>
            <person name="Castelle C.J."/>
            <person name="Probst A.J."/>
            <person name="Thomas B.C."/>
            <person name="Singh A."/>
            <person name="Wilkins M.J."/>
            <person name="Karaoz U."/>
            <person name="Brodie E.L."/>
            <person name="Williams K.H."/>
            <person name="Hubbard S.S."/>
            <person name="Banfield J.F."/>
        </authorList>
    </citation>
    <scope>NUCLEOTIDE SEQUENCE [LARGE SCALE GENOMIC DNA]</scope>
</reference>
<dbReference type="EMBL" id="MFBF01000038">
    <property type="protein sequence ID" value="OGD90671.1"/>
    <property type="molecule type" value="Genomic_DNA"/>
</dbReference>
<keyword evidence="1" id="KW-0812">Transmembrane</keyword>
<dbReference type="Proteomes" id="UP000177124">
    <property type="component" value="Unassembled WGS sequence"/>
</dbReference>
<dbReference type="SUPFAM" id="SSF54523">
    <property type="entry name" value="Pili subunits"/>
    <property type="match status" value="1"/>
</dbReference>
<dbReference type="STRING" id="1797716.A3D07_00195"/>
<evidence type="ECO:0008006" key="4">
    <source>
        <dbReference type="Google" id="ProtNLM"/>
    </source>
</evidence>
<evidence type="ECO:0000256" key="1">
    <source>
        <dbReference type="SAM" id="Phobius"/>
    </source>
</evidence>
<dbReference type="Pfam" id="PF07963">
    <property type="entry name" value="N_methyl"/>
    <property type="match status" value="1"/>
</dbReference>
<feature type="transmembrane region" description="Helical" evidence="1">
    <location>
        <begin position="21"/>
        <end position="46"/>
    </location>
</feature>
<proteinExistence type="predicted"/>